<evidence type="ECO:0000313" key="3">
    <source>
        <dbReference type="Proteomes" id="UP000287547"/>
    </source>
</evidence>
<gene>
    <name evidence="2" type="ORF">DMH04_44020</name>
</gene>
<dbReference type="AlphaFoldDB" id="A0A428YQG7"/>
<evidence type="ECO:0000259" key="1">
    <source>
        <dbReference type="PROSITE" id="PS51664"/>
    </source>
</evidence>
<proteinExistence type="predicted"/>
<organism evidence="2 3">
    <name type="scientific">Kibdelosporangium aridum</name>
    <dbReference type="NCBI Taxonomy" id="2030"/>
    <lineage>
        <taxon>Bacteria</taxon>
        <taxon>Bacillati</taxon>
        <taxon>Actinomycetota</taxon>
        <taxon>Actinomycetes</taxon>
        <taxon>Pseudonocardiales</taxon>
        <taxon>Pseudonocardiaceae</taxon>
        <taxon>Kibdelosporangium</taxon>
    </lineage>
</organism>
<protein>
    <recommendedName>
        <fullName evidence="1">YcaO domain-containing protein</fullName>
    </recommendedName>
</protein>
<name>A0A428YQG7_KIBAR</name>
<dbReference type="PANTHER" id="PTHR37809">
    <property type="entry name" value="RIBOSOMAL PROTEIN S12 METHYLTHIOTRANSFERASE ACCESSORY FACTOR YCAO"/>
    <property type="match status" value="1"/>
</dbReference>
<dbReference type="SUPFAM" id="SSF51604">
    <property type="entry name" value="Enolase C-terminal domain-like"/>
    <property type="match status" value="1"/>
</dbReference>
<dbReference type="InterPro" id="IPR036849">
    <property type="entry name" value="Enolase-like_C_sf"/>
</dbReference>
<dbReference type="Proteomes" id="UP000287547">
    <property type="component" value="Unassembled WGS sequence"/>
</dbReference>
<dbReference type="Pfam" id="PF02624">
    <property type="entry name" value="YcaO"/>
    <property type="match status" value="1"/>
</dbReference>
<dbReference type="InterPro" id="IPR003776">
    <property type="entry name" value="YcaO-like_dom"/>
</dbReference>
<comment type="caution">
    <text evidence="2">The sequence shown here is derived from an EMBL/GenBank/DDBJ whole genome shotgun (WGS) entry which is preliminary data.</text>
</comment>
<feature type="domain" description="YcaO" evidence="1">
    <location>
        <begin position="38"/>
        <end position="204"/>
    </location>
</feature>
<sequence length="204" mass="21549">MKPAGITRIADVTGLDVIGIPVSLAIRPAARSLVVSAGKGLTVAGARVAALMESLECWYAENLDLPAKRATFDEVGDVAVNPESLPPALGADTTTQRSMDWIAGTDLATGRTTWVPLDSVNVKLLKLGGLLPAKRELETLRGLGAARFLGCHFEPERSIAYAAQLAGLCDWTDLDGHFWLGAPAVDSFRLDTRSPGIARIATEG</sequence>
<dbReference type="Gene3D" id="3.20.20.120">
    <property type="entry name" value="Enolase-like C-terminal domain"/>
    <property type="match status" value="1"/>
</dbReference>
<evidence type="ECO:0000313" key="2">
    <source>
        <dbReference type="EMBL" id="RSM70781.1"/>
    </source>
</evidence>
<accession>A0A428YQG7</accession>
<dbReference type="EMBL" id="QHKI01000064">
    <property type="protein sequence ID" value="RSM70781.1"/>
    <property type="molecule type" value="Genomic_DNA"/>
</dbReference>
<dbReference type="PANTHER" id="PTHR37809:SF1">
    <property type="entry name" value="RIBOSOMAL PROTEIN S12 METHYLTHIOTRANSFERASE ACCESSORY FACTOR YCAO"/>
    <property type="match status" value="1"/>
</dbReference>
<reference evidence="2 3" key="1">
    <citation type="submission" date="2018-05" db="EMBL/GenBank/DDBJ databases">
        <title>Evolution of GPA BGCs.</title>
        <authorList>
            <person name="Waglechner N."/>
            <person name="Wright G.D."/>
        </authorList>
    </citation>
    <scope>NUCLEOTIDE SEQUENCE [LARGE SCALE GENOMIC DNA]</scope>
    <source>
        <strain evidence="2 3">A82846</strain>
    </source>
</reference>
<dbReference type="PROSITE" id="PS51664">
    <property type="entry name" value="YCAO"/>
    <property type="match status" value="1"/>
</dbReference>